<evidence type="ECO:0000313" key="3">
    <source>
        <dbReference type="Proteomes" id="UP001600064"/>
    </source>
</evidence>
<dbReference type="GeneID" id="98123702"/>
<dbReference type="EMBL" id="JAZGUE010000002">
    <property type="protein sequence ID" value="KAL2270569.1"/>
    <property type="molecule type" value="Genomic_DNA"/>
</dbReference>
<feature type="compositionally biased region" description="Gly residues" evidence="1">
    <location>
        <begin position="354"/>
        <end position="368"/>
    </location>
</feature>
<feature type="region of interest" description="Disordered" evidence="1">
    <location>
        <begin position="346"/>
        <end position="416"/>
    </location>
</feature>
<gene>
    <name evidence="2" type="ORF">VTJ83DRAFT_2753</name>
</gene>
<accession>A0ABR4DM72</accession>
<feature type="compositionally biased region" description="Low complexity" evidence="1">
    <location>
        <begin position="162"/>
        <end position="172"/>
    </location>
</feature>
<feature type="compositionally biased region" description="Basic residues" evidence="1">
    <location>
        <begin position="173"/>
        <end position="185"/>
    </location>
</feature>
<protein>
    <submittedName>
        <fullName evidence="2">Uncharacterized protein</fullName>
    </submittedName>
</protein>
<feature type="compositionally biased region" description="Basic and acidic residues" evidence="1">
    <location>
        <begin position="372"/>
        <end position="388"/>
    </location>
</feature>
<sequence>MPSDYSDPLGLGDDRKCQVADCPKKHAYRRHGNRKVYSRYCADHTCAVTYPEEEGTHCRTARDPNERYCPESPLRRARLPQDGRVRPQVQRVHPLVLLPAPLLGARLHRPRDRPRPAGLRGALPALLHALVLPPSLPPPQRPPRRRLPRPLQRPPLPRPRLRPLGLGPLLRRPPLRRRDLHRRPRLVPGPRRGLPLPPLPRPRLRQRRPLPGPPLLLLLLLLLVVPLHAPHLPLPVLPRPAPQRGPRLLRRPRLRRPRLPRRGRRPGQGGKYCGRHACVVDGCTRARLSAAPASGGGGGGSPMLAAGEDRDRCAAHSRFRDRRTVSLGEADAPSLDWDELRGRFNRDRDRRGSTSGGGGNGSGGGGGSKWKRMSEDLEKLRRRERDAEAAGAGNGSGSGNGRPSTAERRRREDEWERLRQDLEDCEGLGRRRTGRD</sequence>
<feature type="region of interest" description="Disordered" evidence="1">
    <location>
        <begin position="132"/>
        <end position="207"/>
    </location>
</feature>
<reference evidence="2 3" key="1">
    <citation type="journal article" date="2024" name="Commun. Biol.">
        <title>Comparative genomic analysis of thermophilic fungi reveals convergent evolutionary adaptations and gene losses.</title>
        <authorList>
            <person name="Steindorff A.S."/>
            <person name="Aguilar-Pontes M.V."/>
            <person name="Robinson A.J."/>
            <person name="Andreopoulos B."/>
            <person name="LaButti K."/>
            <person name="Kuo A."/>
            <person name="Mondo S."/>
            <person name="Riley R."/>
            <person name="Otillar R."/>
            <person name="Haridas S."/>
            <person name="Lipzen A."/>
            <person name="Grimwood J."/>
            <person name="Schmutz J."/>
            <person name="Clum A."/>
            <person name="Reid I.D."/>
            <person name="Moisan M.C."/>
            <person name="Butler G."/>
            <person name="Nguyen T.T.M."/>
            <person name="Dewar K."/>
            <person name="Conant G."/>
            <person name="Drula E."/>
            <person name="Henrissat B."/>
            <person name="Hansel C."/>
            <person name="Singer S."/>
            <person name="Hutchinson M.I."/>
            <person name="de Vries R.P."/>
            <person name="Natvig D.O."/>
            <person name="Powell A.J."/>
            <person name="Tsang A."/>
            <person name="Grigoriev I.V."/>
        </authorList>
    </citation>
    <scope>NUCLEOTIDE SEQUENCE [LARGE SCALE GENOMIC DNA]</scope>
    <source>
        <strain evidence="2 3">ATCC 22073</strain>
    </source>
</reference>
<feature type="compositionally biased region" description="Basic and acidic residues" evidence="1">
    <location>
        <begin position="405"/>
        <end position="416"/>
    </location>
</feature>
<evidence type="ECO:0000313" key="2">
    <source>
        <dbReference type="EMBL" id="KAL2270569.1"/>
    </source>
</evidence>
<evidence type="ECO:0000256" key="1">
    <source>
        <dbReference type="SAM" id="MobiDB-lite"/>
    </source>
</evidence>
<feature type="compositionally biased region" description="Pro residues" evidence="1">
    <location>
        <begin position="232"/>
        <end position="243"/>
    </location>
</feature>
<proteinExistence type="predicted"/>
<feature type="compositionally biased region" description="Basic residues" evidence="1">
    <location>
        <begin position="247"/>
        <end position="265"/>
    </location>
</feature>
<name>A0ABR4DM72_9PEZI</name>
<dbReference type="Proteomes" id="UP001600064">
    <property type="component" value="Unassembled WGS sequence"/>
</dbReference>
<comment type="caution">
    <text evidence="2">The sequence shown here is derived from an EMBL/GenBank/DDBJ whole genome shotgun (WGS) entry which is preliminary data.</text>
</comment>
<dbReference type="RefSeq" id="XP_070869293.1">
    <property type="nucleotide sequence ID" value="XM_071009058.1"/>
</dbReference>
<feature type="region of interest" description="Disordered" evidence="1">
    <location>
        <begin position="232"/>
        <end position="272"/>
    </location>
</feature>
<organism evidence="2 3">
    <name type="scientific">Remersonia thermophila</name>
    <dbReference type="NCBI Taxonomy" id="72144"/>
    <lineage>
        <taxon>Eukaryota</taxon>
        <taxon>Fungi</taxon>
        <taxon>Dikarya</taxon>
        <taxon>Ascomycota</taxon>
        <taxon>Pezizomycotina</taxon>
        <taxon>Sordariomycetes</taxon>
        <taxon>Sordariomycetidae</taxon>
        <taxon>Sordariales</taxon>
        <taxon>Sordariales incertae sedis</taxon>
        <taxon>Remersonia</taxon>
    </lineage>
</organism>
<keyword evidence="3" id="KW-1185">Reference proteome</keyword>